<evidence type="ECO:0000256" key="4">
    <source>
        <dbReference type="ARBA" id="ARBA00022741"/>
    </source>
</evidence>
<dbReference type="InterPro" id="IPR003439">
    <property type="entry name" value="ABC_transporter-like_ATP-bd"/>
</dbReference>
<dbReference type="STRING" id="1960309.SAMN03159343_1479"/>
<dbReference type="GO" id="GO:0005886">
    <property type="term" value="C:plasma membrane"/>
    <property type="evidence" value="ECO:0007669"/>
    <property type="project" value="UniProtKB-SubCell"/>
</dbReference>
<dbReference type="CDD" id="cd03230">
    <property type="entry name" value="ABC_DR_subfamily_A"/>
    <property type="match status" value="1"/>
</dbReference>
<dbReference type="Proteomes" id="UP000198981">
    <property type="component" value="Unassembled WGS sequence"/>
</dbReference>
<evidence type="ECO:0000256" key="2">
    <source>
        <dbReference type="ARBA" id="ARBA00022448"/>
    </source>
</evidence>
<keyword evidence="2" id="KW-0813">Transport</keyword>
<keyword evidence="6" id="KW-1278">Translocase</keyword>
<feature type="domain" description="ABC transporter" evidence="9">
    <location>
        <begin position="4"/>
        <end position="229"/>
    </location>
</feature>
<dbReference type="OrthoDB" id="9804819at2"/>
<evidence type="ECO:0000256" key="5">
    <source>
        <dbReference type="ARBA" id="ARBA00022840"/>
    </source>
</evidence>
<dbReference type="InterPro" id="IPR050763">
    <property type="entry name" value="ABC_transporter_ATP-binding"/>
</dbReference>
<gene>
    <name evidence="10" type="ORF">SAMN03159343_1479</name>
</gene>
<dbReference type="GO" id="GO:0046677">
    <property type="term" value="P:response to antibiotic"/>
    <property type="evidence" value="ECO:0007669"/>
    <property type="project" value="UniProtKB-KW"/>
</dbReference>
<keyword evidence="8" id="KW-0046">Antibiotic resistance</keyword>
<dbReference type="PANTHER" id="PTHR42711:SF16">
    <property type="entry name" value="ABC TRANSPORTER ATP-BINDING PROTEIN"/>
    <property type="match status" value="1"/>
</dbReference>
<dbReference type="InterPro" id="IPR027417">
    <property type="entry name" value="P-loop_NTPase"/>
</dbReference>
<keyword evidence="7" id="KW-0472">Membrane</keyword>
<proteinExistence type="predicted"/>
<dbReference type="RefSeq" id="WP_092803028.1">
    <property type="nucleotide sequence ID" value="NZ_FMUH01000002.1"/>
</dbReference>
<evidence type="ECO:0000259" key="9">
    <source>
        <dbReference type="PROSITE" id="PS50893"/>
    </source>
</evidence>
<evidence type="ECO:0000256" key="8">
    <source>
        <dbReference type="ARBA" id="ARBA00023251"/>
    </source>
</evidence>
<keyword evidence="3" id="KW-1003">Cell membrane</keyword>
<dbReference type="Pfam" id="PF00005">
    <property type="entry name" value="ABC_tran"/>
    <property type="match status" value="1"/>
</dbReference>
<comment type="subcellular location">
    <subcellularLocation>
        <location evidence="1">Cell membrane</location>
        <topology evidence="1">Peripheral membrane protein</topology>
    </subcellularLocation>
</comment>
<dbReference type="SUPFAM" id="SSF52540">
    <property type="entry name" value="P-loop containing nucleoside triphosphate hydrolases"/>
    <property type="match status" value="1"/>
</dbReference>
<evidence type="ECO:0000313" key="11">
    <source>
        <dbReference type="Proteomes" id="UP000198981"/>
    </source>
</evidence>
<dbReference type="GO" id="GO:0016887">
    <property type="term" value="F:ATP hydrolysis activity"/>
    <property type="evidence" value="ECO:0007669"/>
    <property type="project" value="InterPro"/>
</dbReference>
<dbReference type="PROSITE" id="PS50893">
    <property type="entry name" value="ABC_TRANSPORTER_2"/>
    <property type="match status" value="1"/>
</dbReference>
<evidence type="ECO:0000256" key="7">
    <source>
        <dbReference type="ARBA" id="ARBA00023136"/>
    </source>
</evidence>
<sequence length="319" mass="33152">MALIEVRGLRKTYGRTVAVDSLDLDVDEGQVVGVLGPNGAGKTTTVECVAGLTRPDAGTVSLAGHVPWRDRGPVTRLLGVQLQSSGLPAKLTAREAVQMVAACHDDPVDPDELVDRLGLGPVAGTRYAKLSGGQQQRLAIATALVGRPRVVLLDELTTGLDPEARRRTWDLVRDVRDAGTTVVLVTHLMEEAQQLCDRITVVAGGRVVAEGTPDEVVAGRSAATTMSFLPTAALPSGALDGLPGVVGVRRAGDRVEVTGSDDGVRAVLRALTAHGVEPAGLRVAASTLDEAYLELVRTTSLSTAPASTAPVSTVAEESR</sequence>
<dbReference type="PANTHER" id="PTHR42711">
    <property type="entry name" value="ABC TRANSPORTER ATP-BINDING PROTEIN"/>
    <property type="match status" value="1"/>
</dbReference>
<dbReference type="FunFam" id="3.40.50.300:FF:000589">
    <property type="entry name" value="ABC transporter, ATP-binding subunit"/>
    <property type="match status" value="1"/>
</dbReference>
<dbReference type="EMBL" id="FMUH01000002">
    <property type="protein sequence ID" value="SCX44815.1"/>
    <property type="molecule type" value="Genomic_DNA"/>
</dbReference>
<dbReference type="AlphaFoldDB" id="A0A1G4XUM4"/>
<dbReference type="InterPro" id="IPR003593">
    <property type="entry name" value="AAA+_ATPase"/>
</dbReference>
<dbReference type="Gene3D" id="3.40.50.300">
    <property type="entry name" value="P-loop containing nucleotide triphosphate hydrolases"/>
    <property type="match status" value="1"/>
</dbReference>
<evidence type="ECO:0000256" key="1">
    <source>
        <dbReference type="ARBA" id="ARBA00004202"/>
    </source>
</evidence>
<name>A0A1G4XUM4_9ACTN</name>
<accession>A0A1G4XUM4</accession>
<dbReference type="PROSITE" id="PS00211">
    <property type="entry name" value="ABC_TRANSPORTER_1"/>
    <property type="match status" value="1"/>
</dbReference>
<dbReference type="SMART" id="SM00382">
    <property type="entry name" value="AAA"/>
    <property type="match status" value="1"/>
</dbReference>
<keyword evidence="11" id="KW-1185">Reference proteome</keyword>
<dbReference type="InterPro" id="IPR017871">
    <property type="entry name" value="ABC_transporter-like_CS"/>
</dbReference>
<reference evidence="11" key="1">
    <citation type="submission" date="2016-10" db="EMBL/GenBank/DDBJ databases">
        <authorList>
            <person name="Varghese N."/>
            <person name="Submissions S."/>
        </authorList>
    </citation>
    <scope>NUCLEOTIDE SEQUENCE [LARGE SCALE GENOMIC DNA]</scope>
    <source>
        <strain evidence="11">DSM 45722</strain>
    </source>
</reference>
<dbReference type="GO" id="GO:0005524">
    <property type="term" value="F:ATP binding"/>
    <property type="evidence" value="ECO:0007669"/>
    <property type="project" value="UniProtKB-KW"/>
</dbReference>
<keyword evidence="5 10" id="KW-0067">ATP-binding</keyword>
<protein>
    <submittedName>
        <fullName evidence="10">ABC-2 type transport system ATP-binding protein</fullName>
    </submittedName>
</protein>
<evidence type="ECO:0000256" key="6">
    <source>
        <dbReference type="ARBA" id="ARBA00022967"/>
    </source>
</evidence>
<evidence type="ECO:0000256" key="3">
    <source>
        <dbReference type="ARBA" id="ARBA00022475"/>
    </source>
</evidence>
<evidence type="ECO:0000313" key="10">
    <source>
        <dbReference type="EMBL" id="SCX44815.1"/>
    </source>
</evidence>
<organism evidence="10 11">
    <name type="scientific">Klenkia marina</name>
    <dbReference type="NCBI Taxonomy" id="1960309"/>
    <lineage>
        <taxon>Bacteria</taxon>
        <taxon>Bacillati</taxon>
        <taxon>Actinomycetota</taxon>
        <taxon>Actinomycetes</taxon>
        <taxon>Geodermatophilales</taxon>
        <taxon>Geodermatophilaceae</taxon>
        <taxon>Klenkia</taxon>
    </lineage>
</organism>
<keyword evidence="4" id="KW-0547">Nucleotide-binding</keyword>